<reference evidence="7" key="2">
    <citation type="submission" date="2023-10" db="EMBL/GenBank/DDBJ databases">
        <authorList>
            <person name="Choi B."/>
        </authorList>
    </citation>
    <scope>NUCLEOTIDE SEQUENCE</scope>
    <source>
        <strain evidence="7">UMB0763</strain>
    </source>
</reference>
<evidence type="ECO:0000313" key="8">
    <source>
        <dbReference type="Proteomes" id="UP000234560"/>
    </source>
</evidence>
<dbReference type="PANTHER" id="PTHR21237">
    <property type="entry name" value="GRPE PROTEIN"/>
    <property type="match status" value="1"/>
</dbReference>
<dbReference type="Pfam" id="PF01025">
    <property type="entry name" value="GrpE"/>
    <property type="match status" value="1"/>
</dbReference>
<dbReference type="GO" id="GO:0006457">
    <property type="term" value="P:protein folding"/>
    <property type="evidence" value="ECO:0007669"/>
    <property type="project" value="InterPro"/>
</dbReference>
<dbReference type="SUPFAM" id="SSF58014">
    <property type="entry name" value="Coiled-coil domain of nucleotide exchange factor GrpE"/>
    <property type="match status" value="1"/>
</dbReference>
<organism evidence="7 8">
    <name type="scientific">Corynebacterium pyruviciproducens</name>
    <dbReference type="NCBI Taxonomy" id="598660"/>
    <lineage>
        <taxon>Bacteria</taxon>
        <taxon>Bacillati</taxon>
        <taxon>Actinomycetota</taxon>
        <taxon>Actinomycetes</taxon>
        <taxon>Mycobacteriales</taxon>
        <taxon>Corynebacteriaceae</taxon>
        <taxon>Corynebacterium</taxon>
    </lineage>
</organism>
<dbReference type="SUPFAM" id="SSF51064">
    <property type="entry name" value="Head domain of nucleotide exchange factor GrpE"/>
    <property type="match status" value="1"/>
</dbReference>
<comment type="function">
    <text evidence="3 4">Participates actively in the response to hyperosmotic and heat shock by preventing the aggregation of stress-denatured proteins, in association with DnaK and GrpE. It is the nucleotide exchange factor for DnaK and may function as a thermosensor. Unfolded proteins bind initially to DnaJ; upon interaction with the DnaJ-bound protein, DnaK hydrolyzes its bound ATP, resulting in the formation of a stable complex. GrpE releases ADP from DnaK; ATP binding to DnaK triggers the release of the substrate protein, thus completing the reaction cycle. Several rounds of ATP-dependent interactions between DnaJ, DnaK and GrpE are required for fully efficient folding.</text>
</comment>
<reference evidence="7" key="1">
    <citation type="submission" date="2017-12" db="EMBL/GenBank/DDBJ databases">
        <authorList>
            <person name="Thomas-White K."/>
            <person name="Wolfe A.J."/>
        </authorList>
    </citation>
    <scope>NUCLEOTIDE SEQUENCE</scope>
    <source>
        <strain evidence="7">UMB0763</strain>
    </source>
</reference>
<evidence type="ECO:0000256" key="2">
    <source>
        <dbReference type="ARBA" id="ARBA00023186"/>
    </source>
</evidence>
<dbReference type="Gene3D" id="2.30.22.10">
    <property type="entry name" value="Head domain of nucleotide exchange factor GrpE"/>
    <property type="match status" value="1"/>
</dbReference>
<protein>
    <recommendedName>
        <fullName evidence="3 4">Protein GrpE</fullName>
    </recommendedName>
    <alternativeName>
        <fullName evidence="3">HSP-70 cofactor</fullName>
    </alternativeName>
</protein>
<keyword evidence="3" id="KW-0963">Cytoplasm</keyword>
<dbReference type="HAMAP" id="MF_01151">
    <property type="entry name" value="GrpE"/>
    <property type="match status" value="1"/>
</dbReference>
<keyword evidence="2 3" id="KW-0143">Chaperone</keyword>
<evidence type="ECO:0000256" key="3">
    <source>
        <dbReference type="HAMAP-Rule" id="MF_01151"/>
    </source>
</evidence>
<sequence length="223" mass="24033">MSDPENREHPTPEEPEVTESAVDGNGGNEPVVDAEVADTAADAAAAADTAEQAPEESPEDKLTALLAERTDDLQRVSAEYANYRKRAAQDRQTTIDHTTSSVVLKFLPVFDDLDLAEQHGDLNEGPLKAFAGKLTGILGQLKVTPFGAVGDEFNPEIHEAVQDLSSGDEKRIGVVLRKGYMIDDRLLRTAMVIIDDVEETQSESADEPAPEATSADESENNES</sequence>
<dbReference type="PROSITE" id="PS01071">
    <property type="entry name" value="GRPE"/>
    <property type="match status" value="1"/>
</dbReference>
<dbReference type="EMBL" id="CP136958">
    <property type="protein sequence ID" value="WOT02331.1"/>
    <property type="molecule type" value="Genomic_DNA"/>
</dbReference>
<evidence type="ECO:0000256" key="5">
    <source>
        <dbReference type="RuleBase" id="RU004478"/>
    </source>
</evidence>
<evidence type="ECO:0000256" key="6">
    <source>
        <dbReference type="SAM" id="MobiDB-lite"/>
    </source>
</evidence>
<evidence type="ECO:0000313" key="7">
    <source>
        <dbReference type="EMBL" id="WOT02331.1"/>
    </source>
</evidence>
<dbReference type="GO" id="GO:0051087">
    <property type="term" value="F:protein-folding chaperone binding"/>
    <property type="evidence" value="ECO:0007669"/>
    <property type="project" value="InterPro"/>
</dbReference>
<evidence type="ECO:0000256" key="1">
    <source>
        <dbReference type="ARBA" id="ARBA00009054"/>
    </source>
</evidence>
<proteinExistence type="inferred from homology"/>
<dbReference type="GO" id="GO:0000774">
    <property type="term" value="F:adenyl-nucleotide exchange factor activity"/>
    <property type="evidence" value="ECO:0007669"/>
    <property type="project" value="InterPro"/>
</dbReference>
<dbReference type="Proteomes" id="UP000234560">
    <property type="component" value="Chromosome"/>
</dbReference>
<feature type="region of interest" description="Disordered" evidence="6">
    <location>
        <begin position="198"/>
        <end position="223"/>
    </location>
</feature>
<comment type="subunit">
    <text evidence="3">Homodimer.</text>
</comment>
<gene>
    <name evidence="3 7" type="primary">grpE</name>
    <name evidence="7" type="ORF">CYJ47_00700</name>
</gene>
<dbReference type="InterPro" id="IPR009012">
    <property type="entry name" value="GrpE_head"/>
</dbReference>
<name>A0AAF1BWX4_9CORY</name>
<evidence type="ECO:0000256" key="4">
    <source>
        <dbReference type="RuleBase" id="RU000639"/>
    </source>
</evidence>
<dbReference type="KEGG" id="cpyr:CYJ47_00700"/>
<dbReference type="GO" id="GO:0042803">
    <property type="term" value="F:protein homodimerization activity"/>
    <property type="evidence" value="ECO:0007669"/>
    <property type="project" value="InterPro"/>
</dbReference>
<dbReference type="PRINTS" id="PR00773">
    <property type="entry name" value="GRPEPROTEIN"/>
</dbReference>
<dbReference type="NCBIfam" id="NF010761">
    <property type="entry name" value="PRK14164.1"/>
    <property type="match status" value="1"/>
</dbReference>
<feature type="compositionally biased region" description="Basic and acidic residues" evidence="6">
    <location>
        <begin position="1"/>
        <end position="12"/>
    </location>
</feature>
<dbReference type="RefSeq" id="WP_101679321.1">
    <property type="nucleotide sequence ID" value="NZ_CAMYCO010000026.1"/>
</dbReference>
<dbReference type="GO" id="GO:0051082">
    <property type="term" value="F:unfolded protein binding"/>
    <property type="evidence" value="ECO:0007669"/>
    <property type="project" value="TreeGrafter"/>
</dbReference>
<feature type="compositionally biased region" description="Low complexity" evidence="6">
    <location>
        <begin position="29"/>
        <end position="52"/>
    </location>
</feature>
<comment type="similarity">
    <text evidence="1 3 5">Belongs to the GrpE family.</text>
</comment>
<dbReference type="CDD" id="cd00446">
    <property type="entry name" value="GrpE"/>
    <property type="match status" value="1"/>
</dbReference>
<dbReference type="AlphaFoldDB" id="A0AAF1BWX4"/>
<comment type="subcellular location">
    <subcellularLocation>
        <location evidence="3">Cytoplasm</location>
    </subcellularLocation>
</comment>
<dbReference type="InterPro" id="IPR013805">
    <property type="entry name" value="GrpE_CC"/>
</dbReference>
<keyword evidence="3 4" id="KW-0346">Stress response</keyword>
<accession>A0AAF1BWX4</accession>
<dbReference type="InterPro" id="IPR000740">
    <property type="entry name" value="GrpE"/>
</dbReference>
<feature type="region of interest" description="Disordered" evidence="6">
    <location>
        <begin position="1"/>
        <end position="60"/>
    </location>
</feature>
<dbReference type="GO" id="GO:0005737">
    <property type="term" value="C:cytoplasm"/>
    <property type="evidence" value="ECO:0007669"/>
    <property type="project" value="UniProtKB-SubCell"/>
</dbReference>
<dbReference type="Gene3D" id="3.90.20.20">
    <property type="match status" value="1"/>
</dbReference>
<dbReference type="PANTHER" id="PTHR21237:SF23">
    <property type="entry name" value="GRPE PROTEIN HOMOLOG, MITOCHONDRIAL"/>
    <property type="match status" value="1"/>
</dbReference>